<gene>
    <name evidence="2" type="ORF">BDN70DRAFT_906637</name>
</gene>
<dbReference type="PANTHER" id="PTHR36986:SF1">
    <property type="entry name" value="UPF0643 PROTEIN PB2B2.08"/>
    <property type="match status" value="1"/>
</dbReference>
<proteinExistence type="predicted"/>
<accession>A0A9P5YZJ1</accession>
<evidence type="ECO:0000313" key="3">
    <source>
        <dbReference type="Proteomes" id="UP000807469"/>
    </source>
</evidence>
<protein>
    <submittedName>
        <fullName evidence="2">Uncharacterized protein</fullName>
    </submittedName>
</protein>
<evidence type="ECO:0000313" key="2">
    <source>
        <dbReference type="EMBL" id="KAF9478608.1"/>
    </source>
</evidence>
<sequence length="240" mass="27166">MTLIFTHPPHPAASLKTPAPLERSTSRDIHQVPDFNSIDPRSKPLLYLPPLLSSLPEHLVSNVHPATHEHPPLSTKTRLPDIDPASLSLHHALHRFKPMTHKYASTPYAEAFNWSELRLPADEERDWYCVVFRSKRKNGSDGISLYDADKLAHEEAVRNGGLILYWYGIPDQETGMNMSTCIWQSRKHASAANSQPHHIQAMKLAAGAYEVYKLERYRLQKVYGEVGVTIEPYEGGEVGW</sequence>
<dbReference type="Proteomes" id="UP000807469">
    <property type="component" value="Unassembled WGS sequence"/>
</dbReference>
<dbReference type="EMBL" id="MU155230">
    <property type="protein sequence ID" value="KAF9478608.1"/>
    <property type="molecule type" value="Genomic_DNA"/>
</dbReference>
<feature type="region of interest" description="Disordered" evidence="1">
    <location>
        <begin position="1"/>
        <end position="25"/>
    </location>
</feature>
<reference evidence="2" key="1">
    <citation type="submission" date="2020-11" db="EMBL/GenBank/DDBJ databases">
        <authorList>
            <consortium name="DOE Joint Genome Institute"/>
            <person name="Ahrendt S."/>
            <person name="Riley R."/>
            <person name="Andreopoulos W."/>
            <person name="Labutti K."/>
            <person name="Pangilinan J."/>
            <person name="Ruiz-Duenas F.J."/>
            <person name="Barrasa J.M."/>
            <person name="Sanchez-Garcia M."/>
            <person name="Camarero S."/>
            <person name="Miyauchi S."/>
            <person name="Serrano A."/>
            <person name="Linde D."/>
            <person name="Babiker R."/>
            <person name="Drula E."/>
            <person name="Ayuso-Fernandez I."/>
            <person name="Pacheco R."/>
            <person name="Padilla G."/>
            <person name="Ferreira P."/>
            <person name="Barriuso J."/>
            <person name="Kellner H."/>
            <person name="Castanera R."/>
            <person name="Alfaro M."/>
            <person name="Ramirez L."/>
            <person name="Pisabarro A.G."/>
            <person name="Kuo A."/>
            <person name="Tritt A."/>
            <person name="Lipzen A."/>
            <person name="He G."/>
            <person name="Yan M."/>
            <person name="Ng V."/>
            <person name="Cullen D."/>
            <person name="Martin F."/>
            <person name="Rosso M.-N."/>
            <person name="Henrissat B."/>
            <person name="Hibbett D."/>
            <person name="Martinez A.T."/>
            <person name="Grigoriev I.V."/>
        </authorList>
    </citation>
    <scope>NUCLEOTIDE SEQUENCE</scope>
    <source>
        <strain evidence="2">CIRM-BRFM 674</strain>
    </source>
</reference>
<name>A0A9P5YZJ1_9AGAR</name>
<dbReference type="PANTHER" id="PTHR36986">
    <property type="entry name" value="UPF0643 PROTEIN PB2B2.08"/>
    <property type="match status" value="1"/>
</dbReference>
<evidence type="ECO:0000256" key="1">
    <source>
        <dbReference type="SAM" id="MobiDB-lite"/>
    </source>
</evidence>
<comment type="caution">
    <text evidence="2">The sequence shown here is derived from an EMBL/GenBank/DDBJ whole genome shotgun (WGS) entry which is preliminary data.</text>
</comment>
<organism evidence="2 3">
    <name type="scientific">Pholiota conissans</name>
    <dbReference type="NCBI Taxonomy" id="109636"/>
    <lineage>
        <taxon>Eukaryota</taxon>
        <taxon>Fungi</taxon>
        <taxon>Dikarya</taxon>
        <taxon>Basidiomycota</taxon>
        <taxon>Agaricomycotina</taxon>
        <taxon>Agaricomycetes</taxon>
        <taxon>Agaricomycetidae</taxon>
        <taxon>Agaricales</taxon>
        <taxon>Agaricineae</taxon>
        <taxon>Strophariaceae</taxon>
        <taxon>Pholiota</taxon>
    </lineage>
</organism>
<keyword evidence="3" id="KW-1185">Reference proteome</keyword>
<dbReference type="AlphaFoldDB" id="A0A9P5YZJ1"/>
<dbReference type="OrthoDB" id="2140489at2759"/>